<dbReference type="InterPro" id="IPR003615">
    <property type="entry name" value="HNH_nuc"/>
</dbReference>
<dbReference type="EMBL" id="SGXC01000002">
    <property type="protein sequence ID" value="RZS80644.1"/>
    <property type="molecule type" value="Genomic_DNA"/>
</dbReference>
<protein>
    <recommendedName>
        <fullName evidence="3">HNH endonuclease</fullName>
    </recommendedName>
</protein>
<comment type="caution">
    <text evidence="1">The sequence shown here is derived from an EMBL/GenBank/DDBJ whole genome shotgun (WGS) entry which is preliminary data.</text>
</comment>
<dbReference type="OrthoDB" id="5292295at2"/>
<name>A0A4V2F2Z8_9BURK</name>
<gene>
    <name evidence="1" type="ORF">EV675_3256</name>
</gene>
<reference evidence="1 2" key="1">
    <citation type="submission" date="2019-02" db="EMBL/GenBank/DDBJ databases">
        <title>Genomic Encyclopedia of Type Strains, Phase IV (KMG-IV): sequencing the most valuable type-strain genomes for metagenomic binning, comparative biology and taxonomic classification.</title>
        <authorList>
            <person name="Goeker M."/>
        </authorList>
    </citation>
    <scope>NUCLEOTIDE SEQUENCE [LARGE SCALE GENOMIC DNA]</scope>
    <source>
        <strain evidence="1 2">K24</strain>
    </source>
</reference>
<proteinExistence type="predicted"/>
<organism evidence="1 2">
    <name type="scientific">Pigmentiphaga kullae</name>
    <dbReference type="NCBI Taxonomy" id="151784"/>
    <lineage>
        <taxon>Bacteria</taxon>
        <taxon>Pseudomonadati</taxon>
        <taxon>Pseudomonadota</taxon>
        <taxon>Betaproteobacteria</taxon>
        <taxon>Burkholderiales</taxon>
        <taxon>Alcaligenaceae</taxon>
        <taxon>Pigmentiphaga</taxon>
    </lineage>
</organism>
<evidence type="ECO:0000313" key="1">
    <source>
        <dbReference type="EMBL" id="RZS80644.1"/>
    </source>
</evidence>
<dbReference type="RefSeq" id="WP_130358284.1">
    <property type="nucleotide sequence ID" value="NZ_SGXC01000002.1"/>
</dbReference>
<dbReference type="Proteomes" id="UP000292445">
    <property type="component" value="Unassembled WGS sequence"/>
</dbReference>
<evidence type="ECO:0008006" key="3">
    <source>
        <dbReference type="Google" id="ProtNLM"/>
    </source>
</evidence>
<dbReference type="CDD" id="cd00085">
    <property type="entry name" value="HNHc"/>
    <property type="match status" value="1"/>
</dbReference>
<accession>A0A4V2F2Z8</accession>
<evidence type="ECO:0000313" key="2">
    <source>
        <dbReference type="Proteomes" id="UP000292445"/>
    </source>
</evidence>
<dbReference type="AlphaFoldDB" id="A0A4V2F2Z8"/>
<sequence length="129" mass="14489">MAKLKALRSSLGTLSPRLASLPSGSWRTSSQSSTQRGYDYRWQKARAEHLRLHPHCVYCLRDAGIQASDPAGVVIECAERGVPVPCGNVVDHKIPHRGDKALFWDRSNWQTLCSTHHSGAKQREERQDE</sequence>
<keyword evidence="2" id="KW-1185">Reference proteome</keyword>